<sequence>MKLYTEKDFVDVVDEVTDEAAGSVPKGWLGKEFGTGLKKAGKGKATPPADPDPVVVPEGAPEEAWTVPQIDAWAEREGFDFGDAKNKGEKLAAITAATDS</sequence>
<dbReference type="STRING" id="585531.HMPREF0063_11917"/>
<evidence type="ECO:0000256" key="1">
    <source>
        <dbReference type="SAM" id="MobiDB-lite"/>
    </source>
</evidence>
<reference evidence="2" key="1">
    <citation type="submission" date="2010-08" db="EMBL/GenBank/DDBJ databases">
        <authorList>
            <person name="Muzny D."/>
            <person name="Qin X."/>
            <person name="Buhay C."/>
            <person name="Dugan-Rocha S."/>
            <person name="Ding Y."/>
            <person name="Chen G."/>
            <person name="Hawes A."/>
            <person name="Holder M."/>
            <person name="Jhangiani S."/>
            <person name="Johnson A."/>
            <person name="Khan Z."/>
            <person name="Li Z."/>
            <person name="Liu W."/>
            <person name="Liu X."/>
            <person name="Perez L."/>
            <person name="Shen H."/>
            <person name="Wang Q."/>
            <person name="Watt J."/>
            <person name="Xi L."/>
            <person name="Xin Y."/>
            <person name="Zhou J."/>
            <person name="Deng J."/>
            <person name="Jiang H."/>
            <person name="Liu Y."/>
            <person name="Qu J."/>
            <person name="Song X.-Z."/>
            <person name="Zhang L."/>
            <person name="Villasana D."/>
            <person name="Johnson A."/>
            <person name="Liu J."/>
            <person name="Liyanage D."/>
            <person name="Lorensuhewa L."/>
            <person name="Robinson T."/>
            <person name="Song A."/>
            <person name="Song B.-B."/>
            <person name="Dinh H."/>
            <person name="Thornton R."/>
            <person name="Coyle M."/>
            <person name="Francisco L."/>
            <person name="Jackson L."/>
            <person name="Javaid M."/>
            <person name="Korchina V."/>
            <person name="Kovar C."/>
            <person name="Mata R."/>
            <person name="Mathew T."/>
            <person name="Ngo R."/>
            <person name="Nguyen L."/>
            <person name="Nguyen N."/>
            <person name="Okwuonu G."/>
            <person name="Ongeri F."/>
            <person name="Pham C."/>
            <person name="Simmons D."/>
            <person name="Wilczek-Boney K."/>
            <person name="Hale W."/>
            <person name="Jakkamsetti A."/>
            <person name="Pham P."/>
            <person name="Ruth R."/>
            <person name="San Lucas F."/>
            <person name="Warren J."/>
            <person name="Zhang J."/>
            <person name="Zhao Z."/>
            <person name="Zhou C."/>
            <person name="Zhu D."/>
            <person name="Lee S."/>
            <person name="Bess C."/>
            <person name="Blankenburg K."/>
            <person name="Forbes L."/>
            <person name="Fu Q."/>
            <person name="Gubbala S."/>
            <person name="Hirani K."/>
            <person name="Jayaseelan J.C."/>
            <person name="Lara F."/>
            <person name="Munidasa M."/>
            <person name="Palculict T."/>
            <person name="Patil S."/>
            <person name="Pu L.-L."/>
            <person name="Saada N."/>
            <person name="Tang L."/>
            <person name="Weissenberger G."/>
            <person name="Zhu Y."/>
            <person name="Hemphill L."/>
            <person name="Shang Y."/>
            <person name="Youmans B."/>
            <person name="Ayvaz T."/>
            <person name="Ross M."/>
            <person name="Santibanez J."/>
            <person name="Aqrawi P."/>
            <person name="Gross S."/>
            <person name="Joshi V."/>
            <person name="Fowler G."/>
            <person name="Nazareth L."/>
            <person name="Reid J."/>
            <person name="Worley K."/>
            <person name="Petrosino J."/>
            <person name="Highlander S."/>
            <person name="Gibbs R."/>
        </authorList>
    </citation>
    <scope>NUCLEOTIDE SEQUENCE [LARGE SCALE GENOMIC DNA]</scope>
    <source>
        <strain evidence="2">DSM 15272</strain>
    </source>
</reference>
<dbReference type="AlphaFoldDB" id="E2SDY1"/>
<dbReference type="Proteomes" id="UP000003111">
    <property type="component" value="Unassembled WGS sequence"/>
</dbReference>
<evidence type="ECO:0000313" key="3">
    <source>
        <dbReference type="Proteomes" id="UP000003111"/>
    </source>
</evidence>
<name>E2SDY1_9ACTN</name>
<evidence type="ECO:0000313" key="2">
    <source>
        <dbReference type="EMBL" id="EFQ82708.1"/>
    </source>
</evidence>
<proteinExistence type="predicted"/>
<keyword evidence="3" id="KW-1185">Reference proteome</keyword>
<comment type="caution">
    <text evidence="2">The sequence shown here is derived from an EMBL/GenBank/DDBJ whole genome shotgun (WGS) entry which is preliminary data.</text>
</comment>
<dbReference type="RefSeq" id="WP_007077009.1">
    <property type="nucleotide sequence ID" value="NZ_CM001024.1"/>
</dbReference>
<dbReference type="EMBL" id="ACLF03000006">
    <property type="protein sequence ID" value="EFQ82708.1"/>
    <property type="molecule type" value="Genomic_DNA"/>
</dbReference>
<feature type="region of interest" description="Disordered" evidence="1">
    <location>
        <begin position="38"/>
        <end position="57"/>
    </location>
</feature>
<organism evidence="2 3">
    <name type="scientific">Aeromicrobium marinum DSM 15272</name>
    <dbReference type="NCBI Taxonomy" id="585531"/>
    <lineage>
        <taxon>Bacteria</taxon>
        <taxon>Bacillati</taxon>
        <taxon>Actinomycetota</taxon>
        <taxon>Actinomycetes</taxon>
        <taxon>Propionibacteriales</taxon>
        <taxon>Nocardioidaceae</taxon>
        <taxon>Aeromicrobium</taxon>
    </lineage>
</organism>
<accession>E2SDY1</accession>
<gene>
    <name evidence="2" type="ORF">HMPREF0063_11917</name>
</gene>
<protein>
    <submittedName>
        <fullName evidence="2">Uncharacterized protein</fullName>
    </submittedName>
</protein>
<dbReference type="HOGENOM" id="CLU_2299706_0_0_11"/>